<comment type="caution">
    <text evidence="2">The sequence shown here is derived from an EMBL/GenBank/DDBJ whole genome shotgun (WGS) entry which is preliminary data.</text>
</comment>
<reference evidence="2 3" key="1">
    <citation type="submission" date="2017-09" db="EMBL/GenBank/DDBJ databases">
        <title>Depth-based differentiation of microbial function through sediment-hosted aquifers and enrichment of novel symbionts in the deep terrestrial subsurface.</title>
        <authorList>
            <person name="Probst A.J."/>
            <person name="Ladd B."/>
            <person name="Jarett J.K."/>
            <person name="Geller-Mcgrath D.E."/>
            <person name="Sieber C.M."/>
            <person name="Emerson J.B."/>
            <person name="Anantharaman K."/>
            <person name="Thomas B.C."/>
            <person name="Malmstrom R."/>
            <person name="Stieglmeier M."/>
            <person name="Klingl A."/>
            <person name="Woyke T."/>
            <person name="Ryan C.M."/>
            <person name="Banfield J.F."/>
        </authorList>
    </citation>
    <scope>NUCLEOTIDE SEQUENCE [LARGE SCALE GENOMIC DNA]</scope>
    <source>
        <strain evidence="2">CG15_BIG_FIL_POST_REV_8_21_14_020_45_12</strain>
    </source>
</reference>
<dbReference type="Proteomes" id="UP000230292">
    <property type="component" value="Unassembled WGS sequence"/>
</dbReference>
<name>A0A2M7H440_9BACT</name>
<accession>A0A2M7H440</accession>
<evidence type="ECO:0000256" key="1">
    <source>
        <dbReference type="SAM" id="Phobius"/>
    </source>
</evidence>
<keyword evidence="1" id="KW-0812">Transmembrane</keyword>
<dbReference type="EMBL" id="PFGC01000032">
    <property type="protein sequence ID" value="PIW36981.1"/>
    <property type="molecule type" value="Genomic_DNA"/>
</dbReference>
<sequence length="546" mass="56923">MKGKSIQLGVGVTVVLAVIGILAGWQYASSAPASLGVDTLDAWGWLGTPTDQVATLSGISTESSPGFLHLNCNSAAGYCDTVDGLYPNVTVDVDTGDVSGWGWLGTADVVSGTPKSIGWVNFDPDPLTAVTWTDGTCPAPDFYPSTPCHSAQVDTVNQQELSGWIRVPSLALSGDKELGTTNSQNDWGWVLLRGNNSSDGAEYGVLYRNGSFEGWAWSGGGSLISGYSNEVGLGWIDFTTGGSGSSPTTGAPYLSTERGDVYVQGGITNPVGSSTLSPTQFNGTFMILSSGGVGSVVNFNSELLGDNNFVDENYLSSDPLKLPDASTDYYSQLGRIDFDALTTVVSGSENIYGNSVTSASSLSAITSSSFLDGQVFVVDDGTGAGQSHNLTTAVTWTNGTAAPSTGSNFDGSGVIIVEGDLVIDANTFYNNTALVDLKNLASVAWIVKGDLIISGNVSSVVGSYFVLGDDFIGDGVSDGVVRTEPSSSSQLVVYGMMMARGFEFLRTYQGPPGSDEPAELIYYDGRILANPPAGLREYASLLPHIQ</sequence>
<protein>
    <submittedName>
        <fullName evidence="2">Uncharacterized protein</fullName>
    </submittedName>
</protein>
<proteinExistence type="predicted"/>
<evidence type="ECO:0000313" key="3">
    <source>
        <dbReference type="Proteomes" id="UP000230292"/>
    </source>
</evidence>
<feature type="transmembrane region" description="Helical" evidence="1">
    <location>
        <begin position="7"/>
        <end position="28"/>
    </location>
</feature>
<keyword evidence="1" id="KW-1133">Transmembrane helix</keyword>
<keyword evidence="1" id="KW-0472">Membrane</keyword>
<evidence type="ECO:0000313" key="2">
    <source>
        <dbReference type="EMBL" id="PIW36981.1"/>
    </source>
</evidence>
<dbReference type="AlphaFoldDB" id="A0A2M7H440"/>
<organism evidence="2 3">
    <name type="scientific">Candidatus Kerfeldbacteria bacterium CG15_BIG_FIL_POST_REV_8_21_14_020_45_12</name>
    <dbReference type="NCBI Taxonomy" id="2014247"/>
    <lineage>
        <taxon>Bacteria</taxon>
        <taxon>Candidatus Kerfeldiibacteriota</taxon>
    </lineage>
</organism>
<gene>
    <name evidence="2" type="ORF">COW24_02510</name>
</gene>